<sequence>MIKPILRSIYRQLPFKKQLFHIIRKFWKPHPSLYQHLHFQGVFKVPIDKDHSFLMRHYGYQIENELFWSGIQGGWEKESLGIWVALCQNATTILDIGANTGIYALIAKTVNPHSRIYAFEPVKRVYEKLVANNTLNGYDILCLEKAVSDADGEAIIYDLPSEHVYSVTVNKNLNAPTTSTIETRIRTIKLASFIEENGLDSIDLIKVDVETHEPEVLKGMEHYLQKFQPTLLIEVLTEEVADQLNTLLKDLPYLYFNIDENKGIRQVNQIGKSDYYNFLCCDHATASMLKLL</sequence>
<dbReference type="GO" id="GO:0008168">
    <property type="term" value="F:methyltransferase activity"/>
    <property type="evidence" value="ECO:0007669"/>
    <property type="project" value="UniProtKB-KW"/>
</dbReference>
<comment type="caution">
    <text evidence="2">The sequence shown here is derived from an EMBL/GenBank/DDBJ whole genome shotgun (WGS) entry which is preliminary data.</text>
</comment>
<keyword evidence="3" id="KW-1185">Reference proteome</keyword>
<dbReference type="AlphaFoldDB" id="M7NZC9"/>
<dbReference type="Pfam" id="PF05050">
    <property type="entry name" value="Methyltransf_21"/>
    <property type="match status" value="1"/>
</dbReference>
<accession>M7NZC9</accession>
<dbReference type="InterPro" id="IPR029063">
    <property type="entry name" value="SAM-dependent_MTases_sf"/>
</dbReference>
<keyword evidence="2" id="KW-0489">Methyltransferase</keyword>
<dbReference type="EMBL" id="AODQ01000019">
    <property type="protein sequence ID" value="EMR03704.1"/>
    <property type="molecule type" value="Genomic_DNA"/>
</dbReference>
<evidence type="ECO:0000259" key="1">
    <source>
        <dbReference type="Pfam" id="PF05050"/>
    </source>
</evidence>
<reference evidence="2 3" key="1">
    <citation type="journal article" date="2013" name="Genome Announc.">
        <title>Draft Genome Sequence of Cesiribacter andamanensis Strain AMV16T, Isolated from a Soil Sample from a Mud Volcano in the Andaman Islands, India.</title>
        <authorList>
            <person name="Shivaji S."/>
            <person name="Ara S."/>
            <person name="Begum Z."/>
            <person name="Srinivas T.N."/>
            <person name="Singh A."/>
            <person name="Kumar Pinnaka A."/>
        </authorList>
    </citation>
    <scope>NUCLEOTIDE SEQUENCE [LARGE SCALE GENOMIC DNA]</scope>
    <source>
        <strain evidence="2 3">AMV16</strain>
    </source>
</reference>
<evidence type="ECO:0000313" key="2">
    <source>
        <dbReference type="EMBL" id="EMR03704.1"/>
    </source>
</evidence>
<feature type="domain" description="Methyltransferase FkbM" evidence="1">
    <location>
        <begin position="95"/>
        <end position="249"/>
    </location>
</feature>
<dbReference type="PANTHER" id="PTHR34203">
    <property type="entry name" value="METHYLTRANSFERASE, FKBM FAMILY PROTEIN"/>
    <property type="match status" value="1"/>
</dbReference>
<dbReference type="GO" id="GO:0032259">
    <property type="term" value="P:methylation"/>
    <property type="evidence" value="ECO:0007669"/>
    <property type="project" value="UniProtKB-KW"/>
</dbReference>
<keyword evidence="2" id="KW-0808">Transferase</keyword>
<dbReference type="PANTHER" id="PTHR34203:SF15">
    <property type="entry name" value="SLL1173 PROTEIN"/>
    <property type="match status" value="1"/>
</dbReference>
<dbReference type="STRING" id="1279009.ADICEAN_01138"/>
<dbReference type="InterPro" id="IPR052514">
    <property type="entry name" value="SAM-dependent_MTase"/>
</dbReference>
<organism evidence="2 3">
    <name type="scientific">Cesiribacter andamanensis AMV16</name>
    <dbReference type="NCBI Taxonomy" id="1279009"/>
    <lineage>
        <taxon>Bacteria</taxon>
        <taxon>Pseudomonadati</taxon>
        <taxon>Bacteroidota</taxon>
        <taxon>Cytophagia</taxon>
        <taxon>Cytophagales</taxon>
        <taxon>Cesiribacteraceae</taxon>
        <taxon>Cesiribacter</taxon>
    </lineage>
</organism>
<protein>
    <submittedName>
        <fullName evidence="2">Methyltransferase, FkbM family</fullName>
    </submittedName>
</protein>
<gene>
    <name evidence="2" type="ORF">ADICEAN_01138</name>
</gene>
<proteinExistence type="predicted"/>
<evidence type="ECO:0000313" key="3">
    <source>
        <dbReference type="Proteomes" id="UP000011910"/>
    </source>
</evidence>
<name>M7NZC9_9BACT</name>
<dbReference type="InterPro" id="IPR006342">
    <property type="entry name" value="FkbM_mtfrase"/>
</dbReference>
<dbReference type="RefSeq" id="WP_009194538.1">
    <property type="nucleotide sequence ID" value="NZ_AODQ01000019.1"/>
</dbReference>
<dbReference type="eggNOG" id="COG2264">
    <property type="taxonomic scope" value="Bacteria"/>
</dbReference>
<dbReference type="Proteomes" id="UP000011910">
    <property type="component" value="Unassembled WGS sequence"/>
</dbReference>
<dbReference type="NCBIfam" id="TIGR01444">
    <property type="entry name" value="fkbM_fam"/>
    <property type="match status" value="1"/>
</dbReference>
<dbReference type="SUPFAM" id="SSF53335">
    <property type="entry name" value="S-adenosyl-L-methionine-dependent methyltransferases"/>
    <property type="match status" value="1"/>
</dbReference>
<dbReference type="Gene3D" id="3.40.50.150">
    <property type="entry name" value="Vaccinia Virus protein VP39"/>
    <property type="match status" value="1"/>
</dbReference>